<gene>
    <name evidence="2" type="ORF">DOK79_000816</name>
</gene>
<evidence type="ECO:0000256" key="1">
    <source>
        <dbReference type="SAM" id="Phobius"/>
    </source>
</evidence>
<name>A0ABZ2SU93_9ENTE</name>
<keyword evidence="1" id="KW-1133">Transmembrane helix</keyword>
<evidence type="ECO:0008006" key="4">
    <source>
        <dbReference type="Google" id="ProtNLM"/>
    </source>
</evidence>
<dbReference type="EMBL" id="CP147250">
    <property type="protein sequence ID" value="WYJ79304.1"/>
    <property type="molecule type" value="Genomic_DNA"/>
</dbReference>
<evidence type="ECO:0000313" key="3">
    <source>
        <dbReference type="Proteomes" id="UP000664360"/>
    </source>
</evidence>
<keyword evidence="1" id="KW-0812">Transmembrane</keyword>
<dbReference type="RefSeq" id="WP_206853802.1">
    <property type="nucleotide sequence ID" value="NZ_CP147250.1"/>
</dbReference>
<protein>
    <recommendedName>
        <fullName evidence="4">DUF4064 domain-containing protein</fullName>
    </recommendedName>
</protein>
<dbReference type="Proteomes" id="UP000664360">
    <property type="component" value="Chromosome"/>
</dbReference>
<accession>A0ABZ2SU93</accession>
<reference evidence="2 3" key="1">
    <citation type="submission" date="2021-03" db="EMBL/GenBank/DDBJ databases">
        <authorList>
            <person name="Gilmore M.S."/>
            <person name="Schwartzman J."/>
            <person name="Van Tyne D."/>
            <person name="Martin M."/>
            <person name="Earl A.M."/>
            <person name="Manson A.L."/>
            <person name="Straub T."/>
            <person name="Salamzade R."/>
            <person name="Saavedra J."/>
            <person name="Lebreton F."/>
            <person name="Prichula J."/>
            <person name="Schaufler K."/>
            <person name="Gaca A."/>
            <person name="Sgardioli B."/>
            <person name="Wagenaar J."/>
            <person name="Strong T."/>
        </authorList>
    </citation>
    <scope>NUCLEOTIDE SEQUENCE [LARGE SCALE GENOMIC DNA]</scope>
    <source>
        <strain evidence="2 3">DIV1094</strain>
    </source>
</reference>
<feature type="transmembrane region" description="Helical" evidence="1">
    <location>
        <begin position="6"/>
        <end position="28"/>
    </location>
</feature>
<reference evidence="2 3" key="2">
    <citation type="submission" date="2024-03" db="EMBL/GenBank/DDBJ databases">
        <title>The Genome Sequence of Enterococcus sp. DIV1094.</title>
        <authorList>
            <consortium name="The Broad Institute Genomics Platform"/>
            <consortium name="The Broad Institute Microbial Omics Core"/>
            <consortium name="The Broad Institute Genomic Center for Infectious Diseases"/>
            <person name="Earl A."/>
            <person name="Manson A."/>
            <person name="Gilmore M."/>
            <person name="Schwartman J."/>
            <person name="Shea T."/>
            <person name="Abouelleil A."/>
            <person name="Cao P."/>
            <person name="Chapman S."/>
            <person name="Cusick C."/>
            <person name="Young S."/>
            <person name="Neafsey D."/>
            <person name="Nusbaum C."/>
            <person name="Birren B."/>
        </authorList>
    </citation>
    <scope>NUCLEOTIDE SEQUENCE [LARGE SCALE GENOMIC DNA]</scope>
    <source>
        <strain evidence="2 3">DIV1094</strain>
    </source>
</reference>
<sequence length="141" mass="15525">MTKKWEISFGLIGGSTALLFFGGIAVTINQMSLSNFRETYHALALETFGSAEETFELLRKMTGLFSVSLFLSLVGLCLALYISLKGKASLVAASIYLVSGILLLIGTQLIAFPFVFFYLLAAGSSMYRQKKEQRWEADVSK</sequence>
<keyword evidence="3" id="KW-1185">Reference proteome</keyword>
<feature type="transmembrane region" description="Helical" evidence="1">
    <location>
        <begin position="64"/>
        <end position="84"/>
    </location>
</feature>
<organism evidence="2 3">
    <name type="scientific">Candidatus Enterococcus mangumiae</name>
    <dbReference type="NCBI Taxonomy" id="2230878"/>
    <lineage>
        <taxon>Bacteria</taxon>
        <taxon>Bacillati</taxon>
        <taxon>Bacillota</taxon>
        <taxon>Bacilli</taxon>
        <taxon>Lactobacillales</taxon>
        <taxon>Enterococcaceae</taxon>
        <taxon>Enterococcus</taxon>
    </lineage>
</organism>
<feature type="transmembrane region" description="Helical" evidence="1">
    <location>
        <begin position="96"/>
        <end position="121"/>
    </location>
</feature>
<keyword evidence="1" id="KW-0472">Membrane</keyword>
<proteinExistence type="predicted"/>
<evidence type="ECO:0000313" key="2">
    <source>
        <dbReference type="EMBL" id="WYJ79304.1"/>
    </source>
</evidence>